<sequence>MRRVLKLLAMTLLALGIGVTPALAQNPHFIGDPTCSGKTITSNRASITCSGSVAGLGTGKVAIFLTADSVRATYLCVNKGGNTAPGHPAIFQDLAGPTQTITPRQGRVNFSVVLQTPPNPSPKDAGCPNNNWRVVLTTATFNNVVLHVEQPVGTEILHADFGNIDPS</sequence>
<keyword evidence="1" id="KW-0732">Signal</keyword>
<evidence type="ECO:0000313" key="3">
    <source>
        <dbReference type="Proteomes" id="UP000215483"/>
    </source>
</evidence>
<accession>A0A233SPL9</accession>
<gene>
    <name evidence="2" type="ORF">BEK98_08510</name>
</gene>
<comment type="caution">
    <text evidence="2">The sequence shown here is derived from an EMBL/GenBank/DDBJ whole genome shotgun (WGS) entry which is preliminary data.</text>
</comment>
<proteinExistence type="predicted"/>
<reference evidence="2 3" key="1">
    <citation type="submission" date="2016-07" db="EMBL/GenBank/DDBJ databases">
        <title>Draft genome of Streptomyces diastatochromogenes.</title>
        <authorList>
            <person name="Podduturi R."/>
            <person name="Lukassen M.B."/>
            <person name="Clausen N."/>
            <person name="Nielsen J.L."/>
            <person name="Jorgensen N.O."/>
        </authorList>
    </citation>
    <scope>NUCLEOTIDE SEQUENCE [LARGE SCALE GENOMIC DNA]</scope>
    <source>
        <strain evidence="2 3">DSM 40608</strain>
    </source>
</reference>
<organism evidence="2 3">
    <name type="scientific">Streptomyces diastatochromogenes</name>
    <dbReference type="NCBI Taxonomy" id="42236"/>
    <lineage>
        <taxon>Bacteria</taxon>
        <taxon>Bacillati</taxon>
        <taxon>Actinomycetota</taxon>
        <taxon>Actinomycetes</taxon>
        <taxon>Kitasatosporales</taxon>
        <taxon>Streptomycetaceae</taxon>
        <taxon>Streptomyces</taxon>
    </lineage>
</organism>
<evidence type="ECO:0008006" key="4">
    <source>
        <dbReference type="Google" id="ProtNLM"/>
    </source>
</evidence>
<feature type="chain" id="PRO_5013371232" description="Secreted protein" evidence="1">
    <location>
        <begin position="25"/>
        <end position="167"/>
    </location>
</feature>
<name>A0A233SPL9_STRDA</name>
<evidence type="ECO:0000313" key="2">
    <source>
        <dbReference type="EMBL" id="OXY97590.1"/>
    </source>
</evidence>
<protein>
    <recommendedName>
        <fullName evidence="4">Secreted protein</fullName>
    </recommendedName>
</protein>
<evidence type="ECO:0000256" key="1">
    <source>
        <dbReference type="SAM" id="SignalP"/>
    </source>
</evidence>
<dbReference type="Proteomes" id="UP000215483">
    <property type="component" value="Unassembled WGS sequence"/>
</dbReference>
<keyword evidence="3" id="KW-1185">Reference proteome</keyword>
<dbReference type="AlphaFoldDB" id="A0A233SPL9"/>
<dbReference type="EMBL" id="MCGQ01000008">
    <property type="protein sequence ID" value="OXY97590.1"/>
    <property type="molecule type" value="Genomic_DNA"/>
</dbReference>
<feature type="signal peptide" evidence="1">
    <location>
        <begin position="1"/>
        <end position="24"/>
    </location>
</feature>